<evidence type="ECO:0000313" key="5">
    <source>
        <dbReference type="Proteomes" id="UP000245469"/>
    </source>
</evidence>
<dbReference type="Pfam" id="PF02604">
    <property type="entry name" value="PhdYeFM_antitox"/>
    <property type="match status" value="1"/>
</dbReference>
<dbReference type="AlphaFoldDB" id="A0A316ABY1"/>
<feature type="region of interest" description="Disordered" evidence="3">
    <location>
        <begin position="57"/>
        <end position="85"/>
    </location>
</feature>
<evidence type="ECO:0000256" key="1">
    <source>
        <dbReference type="ARBA" id="ARBA00009981"/>
    </source>
</evidence>
<dbReference type="PANTHER" id="PTHR35377:SF5">
    <property type="entry name" value="ANTITOXIN VAPB46"/>
    <property type="match status" value="1"/>
</dbReference>
<keyword evidence="5" id="KW-1185">Reference proteome</keyword>
<evidence type="ECO:0000313" key="4">
    <source>
        <dbReference type="EMBL" id="PWJ55092.1"/>
    </source>
</evidence>
<evidence type="ECO:0000256" key="2">
    <source>
        <dbReference type="RuleBase" id="RU362080"/>
    </source>
</evidence>
<gene>
    <name evidence="4" type="ORF">BXY45_10413</name>
</gene>
<dbReference type="InterPro" id="IPR006442">
    <property type="entry name" value="Antitoxin_Phd/YefM"/>
</dbReference>
<protein>
    <recommendedName>
        <fullName evidence="2">Antitoxin</fullName>
    </recommendedName>
</protein>
<dbReference type="PANTHER" id="PTHR35377">
    <property type="entry name" value="ANTITOXIN VAPB49-RELATED-RELATED"/>
    <property type="match status" value="1"/>
</dbReference>
<accession>A0A316ABY1</accession>
<organism evidence="4 5">
    <name type="scientific">Quadrisphaera granulorum</name>
    <dbReference type="NCBI Taxonomy" id="317664"/>
    <lineage>
        <taxon>Bacteria</taxon>
        <taxon>Bacillati</taxon>
        <taxon>Actinomycetota</taxon>
        <taxon>Actinomycetes</taxon>
        <taxon>Kineosporiales</taxon>
        <taxon>Kineosporiaceae</taxon>
        <taxon>Quadrisphaera</taxon>
    </lineage>
</organism>
<sequence length="85" mass="9431">MTEIGVRELRDGLSRHLAQVREGATLTVTDHGHPIARLVPFTRRSVLEELIAEGVARRPHRAKQASPEPVTISSTVSDLVSNQRR</sequence>
<dbReference type="InterPro" id="IPR036165">
    <property type="entry name" value="YefM-like_sf"/>
</dbReference>
<dbReference type="SUPFAM" id="SSF143120">
    <property type="entry name" value="YefM-like"/>
    <property type="match status" value="1"/>
</dbReference>
<dbReference type="EMBL" id="QGDQ01000004">
    <property type="protein sequence ID" value="PWJ55092.1"/>
    <property type="molecule type" value="Genomic_DNA"/>
</dbReference>
<feature type="compositionally biased region" description="Polar residues" evidence="3">
    <location>
        <begin position="71"/>
        <end position="85"/>
    </location>
</feature>
<comment type="caution">
    <text evidence="4">The sequence shown here is derived from an EMBL/GenBank/DDBJ whole genome shotgun (WGS) entry which is preliminary data.</text>
</comment>
<reference evidence="4 5" key="1">
    <citation type="submission" date="2018-03" db="EMBL/GenBank/DDBJ databases">
        <title>Genomic Encyclopedia of Archaeal and Bacterial Type Strains, Phase II (KMG-II): from individual species to whole genera.</title>
        <authorList>
            <person name="Goeker M."/>
        </authorList>
    </citation>
    <scope>NUCLEOTIDE SEQUENCE [LARGE SCALE GENOMIC DNA]</scope>
    <source>
        <strain evidence="4 5">DSM 44889</strain>
    </source>
</reference>
<dbReference type="Gene3D" id="3.40.1620.10">
    <property type="entry name" value="YefM-like domain"/>
    <property type="match status" value="1"/>
</dbReference>
<dbReference type="Proteomes" id="UP000245469">
    <property type="component" value="Unassembled WGS sequence"/>
</dbReference>
<name>A0A316ABY1_9ACTN</name>
<evidence type="ECO:0000256" key="3">
    <source>
        <dbReference type="SAM" id="MobiDB-lite"/>
    </source>
</evidence>
<dbReference type="RefSeq" id="WP_109773182.1">
    <property type="nucleotide sequence ID" value="NZ_QGDQ01000004.1"/>
</dbReference>
<comment type="similarity">
    <text evidence="1 2">Belongs to the phD/YefM antitoxin family.</text>
</comment>
<comment type="function">
    <text evidence="2">Antitoxin component of a type II toxin-antitoxin (TA) system.</text>
</comment>
<proteinExistence type="inferred from homology"/>
<dbReference type="NCBIfam" id="TIGR01552">
    <property type="entry name" value="phd_fam"/>
    <property type="match status" value="1"/>
</dbReference>
<dbReference type="OrthoDB" id="557859at2"/>
<dbReference type="GO" id="GO:0097351">
    <property type="term" value="F:toxin sequestering activity"/>
    <property type="evidence" value="ECO:0007669"/>
    <property type="project" value="TreeGrafter"/>
</dbReference>
<dbReference type="InterPro" id="IPR051416">
    <property type="entry name" value="phD-YefM_TA_antitoxins"/>
</dbReference>